<dbReference type="AlphaFoldDB" id="A0AAV8WTA6"/>
<protein>
    <recommendedName>
        <fullName evidence="8">Major facilitator superfamily (MFS) profile domain-containing protein</fullName>
    </recommendedName>
</protein>
<feature type="transmembrane region" description="Helical" evidence="5">
    <location>
        <begin position="57"/>
        <end position="78"/>
    </location>
</feature>
<evidence type="ECO:0000256" key="4">
    <source>
        <dbReference type="ARBA" id="ARBA00023136"/>
    </source>
</evidence>
<sequence>MSVDTCKSGNSMDIPKPDGFFGIRHLQYGLLTAASIIAYGIRTVLNTYPEWASKKNLMLSSFFWGYVCFQIGAGQLARNYGPKLFLGTAIFICSIFTVLVPVFGAQFGYGGVIACRVIQGMCQGFLYPSTHNLLSLWSPVQDRATVGSFVYAGLFVPAVALISLSFVGSTQKEVTIFILVIAVGFNAGVFSGFNVNHIDISPTHSGTLMGITNSTDKALWDIVFCIAAGVYIVTGSFYIFAASGEVQPWDKSEVSDKTENKSEKIAL</sequence>
<keyword evidence="2 5" id="KW-0812">Transmembrane</keyword>
<dbReference type="PANTHER" id="PTHR11662">
    <property type="entry name" value="SOLUTE CARRIER FAMILY 17"/>
    <property type="match status" value="1"/>
</dbReference>
<keyword evidence="4 5" id="KW-0472">Membrane</keyword>
<feature type="transmembrane region" description="Helical" evidence="5">
    <location>
        <begin position="26"/>
        <end position="45"/>
    </location>
</feature>
<dbReference type="InterPro" id="IPR011701">
    <property type="entry name" value="MFS"/>
</dbReference>
<evidence type="ECO:0008006" key="8">
    <source>
        <dbReference type="Google" id="ProtNLM"/>
    </source>
</evidence>
<dbReference type="PANTHER" id="PTHR11662:SF280">
    <property type="entry name" value="FI21844P1-RELATED"/>
    <property type="match status" value="1"/>
</dbReference>
<evidence type="ECO:0000256" key="3">
    <source>
        <dbReference type="ARBA" id="ARBA00022989"/>
    </source>
</evidence>
<name>A0AAV8WTA6_9CUCU</name>
<keyword evidence="7" id="KW-1185">Reference proteome</keyword>
<evidence type="ECO:0000256" key="1">
    <source>
        <dbReference type="ARBA" id="ARBA00004141"/>
    </source>
</evidence>
<feature type="transmembrane region" description="Helical" evidence="5">
    <location>
        <begin position="84"/>
        <end position="102"/>
    </location>
</feature>
<proteinExistence type="predicted"/>
<keyword evidence="3 5" id="KW-1133">Transmembrane helix</keyword>
<evidence type="ECO:0000256" key="2">
    <source>
        <dbReference type="ARBA" id="ARBA00022692"/>
    </source>
</evidence>
<comment type="caution">
    <text evidence="6">The sequence shown here is derived from an EMBL/GenBank/DDBJ whole genome shotgun (WGS) entry which is preliminary data.</text>
</comment>
<dbReference type="InterPro" id="IPR050382">
    <property type="entry name" value="MFS_Na/Anion_cotransporter"/>
</dbReference>
<organism evidence="6 7">
    <name type="scientific">Rhamnusium bicolor</name>
    <dbReference type="NCBI Taxonomy" id="1586634"/>
    <lineage>
        <taxon>Eukaryota</taxon>
        <taxon>Metazoa</taxon>
        <taxon>Ecdysozoa</taxon>
        <taxon>Arthropoda</taxon>
        <taxon>Hexapoda</taxon>
        <taxon>Insecta</taxon>
        <taxon>Pterygota</taxon>
        <taxon>Neoptera</taxon>
        <taxon>Endopterygota</taxon>
        <taxon>Coleoptera</taxon>
        <taxon>Polyphaga</taxon>
        <taxon>Cucujiformia</taxon>
        <taxon>Chrysomeloidea</taxon>
        <taxon>Cerambycidae</taxon>
        <taxon>Lepturinae</taxon>
        <taxon>Rhagiini</taxon>
        <taxon>Rhamnusium</taxon>
    </lineage>
</organism>
<dbReference type="GO" id="GO:0006820">
    <property type="term" value="P:monoatomic anion transport"/>
    <property type="evidence" value="ECO:0007669"/>
    <property type="project" value="TreeGrafter"/>
</dbReference>
<dbReference type="SUPFAM" id="SSF103473">
    <property type="entry name" value="MFS general substrate transporter"/>
    <property type="match status" value="2"/>
</dbReference>
<dbReference type="GO" id="GO:0016020">
    <property type="term" value="C:membrane"/>
    <property type="evidence" value="ECO:0007669"/>
    <property type="project" value="UniProtKB-SubCell"/>
</dbReference>
<dbReference type="Proteomes" id="UP001162156">
    <property type="component" value="Unassembled WGS sequence"/>
</dbReference>
<dbReference type="Gene3D" id="1.20.120.540">
    <property type="entry name" value="Voltage-gated potassium channels"/>
    <property type="match status" value="1"/>
</dbReference>
<feature type="transmembrane region" description="Helical" evidence="5">
    <location>
        <begin position="218"/>
        <end position="241"/>
    </location>
</feature>
<dbReference type="InterPro" id="IPR027378">
    <property type="entry name" value="Nucleotide_channel_N"/>
</dbReference>
<gene>
    <name evidence="6" type="ORF">NQ314_017447</name>
</gene>
<comment type="subcellular location">
    <subcellularLocation>
        <location evidence="1">Membrane</location>
        <topology evidence="1">Multi-pass membrane protein</topology>
    </subcellularLocation>
</comment>
<evidence type="ECO:0000313" key="7">
    <source>
        <dbReference type="Proteomes" id="UP001162156"/>
    </source>
</evidence>
<dbReference type="Pfam" id="PF07690">
    <property type="entry name" value="MFS_1"/>
    <property type="match status" value="1"/>
</dbReference>
<evidence type="ECO:0000313" key="6">
    <source>
        <dbReference type="EMBL" id="KAJ8929843.1"/>
    </source>
</evidence>
<accession>A0AAV8WTA6</accession>
<dbReference type="GO" id="GO:0022857">
    <property type="term" value="F:transmembrane transporter activity"/>
    <property type="evidence" value="ECO:0007669"/>
    <property type="project" value="InterPro"/>
</dbReference>
<dbReference type="EMBL" id="JANEYF010004857">
    <property type="protein sequence ID" value="KAJ8929843.1"/>
    <property type="molecule type" value="Genomic_DNA"/>
</dbReference>
<dbReference type="InterPro" id="IPR036259">
    <property type="entry name" value="MFS_trans_sf"/>
</dbReference>
<evidence type="ECO:0000256" key="5">
    <source>
        <dbReference type="SAM" id="Phobius"/>
    </source>
</evidence>
<feature type="transmembrane region" description="Helical" evidence="5">
    <location>
        <begin position="174"/>
        <end position="198"/>
    </location>
</feature>
<feature type="transmembrane region" description="Helical" evidence="5">
    <location>
        <begin position="148"/>
        <end position="167"/>
    </location>
</feature>
<reference evidence="6" key="1">
    <citation type="journal article" date="2023" name="Insect Mol. Biol.">
        <title>Genome sequencing provides insights into the evolution of gene families encoding plant cell wall-degrading enzymes in longhorned beetles.</title>
        <authorList>
            <person name="Shin N.R."/>
            <person name="Okamura Y."/>
            <person name="Kirsch R."/>
            <person name="Pauchet Y."/>
        </authorList>
    </citation>
    <scope>NUCLEOTIDE SEQUENCE</scope>
    <source>
        <strain evidence="6">RBIC_L_NR</strain>
    </source>
</reference>